<keyword evidence="3" id="KW-1185">Reference proteome</keyword>
<dbReference type="Proteomes" id="UP001501126">
    <property type="component" value="Unassembled WGS sequence"/>
</dbReference>
<sequence length="50" mass="5828">MSLGRVVDSVLDVWIASVEKNNNKKMSGKDNVHYEDRSSKEQSNYDRRKL</sequence>
<evidence type="ECO:0000256" key="1">
    <source>
        <dbReference type="SAM" id="MobiDB-lite"/>
    </source>
</evidence>
<proteinExistence type="predicted"/>
<feature type="compositionally biased region" description="Basic and acidic residues" evidence="1">
    <location>
        <begin position="27"/>
        <end position="50"/>
    </location>
</feature>
<gene>
    <name evidence="2" type="ORF">GCM10009118_07660</name>
</gene>
<evidence type="ECO:0000313" key="3">
    <source>
        <dbReference type="Proteomes" id="UP001501126"/>
    </source>
</evidence>
<feature type="region of interest" description="Disordered" evidence="1">
    <location>
        <begin position="22"/>
        <end position="50"/>
    </location>
</feature>
<protein>
    <submittedName>
        <fullName evidence="2">Uncharacterized protein</fullName>
    </submittedName>
</protein>
<dbReference type="EMBL" id="BAAAFH010000003">
    <property type="protein sequence ID" value="GAA0874358.1"/>
    <property type="molecule type" value="Genomic_DNA"/>
</dbReference>
<organism evidence="2 3">
    <name type="scientific">Wandonia haliotis</name>
    <dbReference type="NCBI Taxonomy" id="574963"/>
    <lineage>
        <taxon>Bacteria</taxon>
        <taxon>Pseudomonadati</taxon>
        <taxon>Bacteroidota</taxon>
        <taxon>Flavobacteriia</taxon>
        <taxon>Flavobacteriales</taxon>
        <taxon>Crocinitomicaceae</taxon>
        <taxon>Wandonia</taxon>
    </lineage>
</organism>
<evidence type="ECO:0000313" key="2">
    <source>
        <dbReference type="EMBL" id="GAA0874358.1"/>
    </source>
</evidence>
<reference evidence="2 3" key="1">
    <citation type="journal article" date="2019" name="Int. J. Syst. Evol. Microbiol.">
        <title>The Global Catalogue of Microorganisms (GCM) 10K type strain sequencing project: providing services to taxonomists for standard genome sequencing and annotation.</title>
        <authorList>
            <consortium name="The Broad Institute Genomics Platform"/>
            <consortium name="The Broad Institute Genome Sequencing Center for Infectious Disease"/>
            <person name="Wu L."/>
            <person name="Ma J."/>
        </authorList>
    </citation>
    <scope>NUCLEOTIDE SEQUENCE [LARGE SCALE GENOMIC DNA]</scope>
    <source>
        <strain evidence="2 3">JCM 16083</strain>
    </source>
</reference>
<comment type="caution">
    <text evidence="2">The sequence shown here is derived from an EMBL/GenBank/DDBJ whole genome shotgun (WGS) entry which is preliminary data.</text>
</comment>
<accession>A0ABN1MM53</accession>
<name>A0ABN1MM53_9FLAO</name>
<dbReference type="RefSeq" id="WP_343785258.1">
    <property type="nucleotide sequence ID" value="NZ_BAAAFH010000003.1"/>
</dbReference>